<name>A0AAV7RUM0_PLEWA</name>
<reference evidence="2" key="1">
    <citation type="journal article" date="2022" name="bioRxiv">
        <title>Sequencing and chromosome-scale assembly of the giantPleurodeles waltlgenome.</title>
        <authorList>
            <person name="Brown T."/>
            <person name="Elewa A."/>
            <person name="Iarovenko S."/>
            <person name="Subramanian E."/>
            <person name="Araus A.J."/>
            <person name="Petzold A."/>
            <person name="Susuki M."/>
            <person name="Suzuki K.-i.T."/>
            <person name="Hayashi T."/>
            <person name="Toyoda A."/>
            <person name="Oliveira C."/>
            <person name="Osipova E."/>
            <person name="Leigh N.D."/>
            <person name="Simon A."/>
            <person name="Yun M.H."/>
        </authorList>
    </citation>
    <scope>NUCLEOTIDE SEQUENCE</scope>
    <source>
        <strain evidence="2">20211129_DDA</strain>
        <tissue evidence="2">Liver</tissue>
    </source>
</reference>
<evidence type="ECO:0000313" key="2">
    <source>
        <dbReference type="EMBL" id="KAJ1155700.1"/>
    </source>
</evidence>
<organism evidence="2 3">
    <name type="scientific">Pleurodeles waltl</name>
    <name type="common">Iberian ribbed newt</name>
    <dbReference type="NCBI Taxonomy" id="8319"/>
    <lineage>
        <taxon>Eukaryota</taxon>
        <taxon>Metazoa</taxon>
        <taxon>Chordata</taxon>
        <taxon>Craniata</taxon>
        <taxon>Vertebrata</taxon>
        <taxon>Euteleostomi</taxon>
        <taxon>Amphibia</taxon>
        <taxon>Batrachia</taxon>
        <taxon>Caudata</taxon>
        <taxon>Salamandroidea</taxon>
        <taxon>Salamandridae</taxon>
        <taxon>Pleurodelinae</taxon>
        <taxon>Pleurodeles</taxon>
    </lineage>
</organism>
<keyword evidence="3" id="KW-1185">Reference proteome</keyword>
<dbReference type="EMBL" id="JANPWB010000009">
    <property type="protein sequence ID" value="KAJ1155700.1"/>
    <property type="molecule type" value="Genomic_DNA"/>
</dbReference>
<accession>A0AAV7RUM0</accession>
<dbReference type="AlphaFoldDB" id="A0AAV7RUM0"/>
<dbReference type="Proteomes" id="UP001066276">
    <property type="component" value="Chromosome 5"/>
</dbReference>
<protein>
    <submittedName>
        <fullName evidence="2">Uncharacterized protein</fullName>
    </submittedName>
</protein>
<proteinExistence type="predicted"/>
<sequence>MMRGPCCSQPLQAEPERAEESKNSSSPSVREIIREGLLQARVQDCHLHDPPAVPRFALLMGLGADVI</sequence>
<evidence type="ECO:0000256" key="1">
    <source>
        <dbReference type="SAM" id="MobiDB-lite"/>
    </source>
</evidence>
<comment type="caution">
    <text evidence="2">The sequence shown here is derived from an EMBL/GenBank/DDBJ whole genome shotgun (WGS) entry which is preliminary data.</text>
</comment>
<evidence type="ECO:0000313" key="3">
    <source>
        <dbReference type="Proteomes" id="UP001066276"/>
    </source>
</evidence>
<feature type="region of interest" description="Disordered" evidence="1">
    <location>
        <begin position="1"/>
        <end position="29"/>
    </location>
</feature>
<gene>
    <name evidence="2" type="ORF">NDU88_008429</name>
</gene>